<gene>
    <name evidence="7" type="ORF">TCM_031756</name>
</gene>
<feature type="domain" description="TF-B3" evidence="6">
    <location>
        <begin position="231"/>
        <end position="334"/>
    </location>
</feature>
<evidence type="ECO:0000313" key="7">
    <source>
        <dbReference type="EMBL" id="EOY13234.1"/>
    </source>
</evidence>
<evidence type="ECO:0000256" key="3">
    <source>
        <dbReference type="ARBA" id="ARBA00023125"/>
    </source>
</evidence>
<dbReference type="Gene3D" id="2.40.330.10">
    <property type="entry name" value="DNA-binding pseudobarrel domain"/>
    <property type="match status" value="1"/>
</dbReference>
<dbReference type="EMBL" id="CM001885">
    <property type="protein sequence ID" value="EOY13234.1"/>
    <property type="molecule type" value="Genomic_DNA"/>
</dbReference>
<evidence type="ECO:0000256" key="1">
    <source>
        <dbReference type="ARBA" id="ARBA00004123"/>
    </source>
</evidence>
<evidence type="ECO:0000256" key="5">
    <source>
        <dbReference type="ARBA" id="ARBA00023242"/>
    </source>
</evidence>
<dbReference type="InterPro" id="IPR003340">
    <property type="entry name" value="B3_DNA-bd"/>
</dbReference>
<evidence type="ECO:0000313" key="8">
    <source>
        <dbReference type="Proteomes" id="UP000026915"/>
    </source>
</evidence>
<dbReference type="SUPFAM" id="SSF101936">
    <property type="entry name" value="DNA-binding pseudobarrel domain"/>
    <property type="match status" value="1"/>
</dbReference>
<dbReference type="Pfam" id="PF02362">
    <property type="entry name" value="B3"/>
    <property type="match status" value="1"/>
</dbReference>
<dbReference type="GO" id="GO:0005634">
    <property type="term" value="C:nucleus"/>
    <property type="evidence" value="ECO:0007669"/>
    <property type="project" value="UniProtKB-SubCell"/>
</dbReference>
<keyword evidence="8" id="KW-1185">Reference proteome</keyword>
<dbReference type="InParanoid" id="A0A061FFJ9"/>
<dbReference type="SMART" id="SM01019">
    <property type="entry name" value="B3"/>
    <property type="match status" value="1"/>
</dbReference>
<keyword evidence="2" id="KW-0805">Transcription regulation</keyword>
<keyword evidence="3" id="KW-0238">DNA-binding</keyword>
<dbReference type="PROSITE" id="PS50863">
    <property type="entry name" value="B3"/>
    <property type="match status" value="1"/>
</dbReference>
<dbReference type="Proteomes" id="UP000026915">
    <property type="component" value="Chromosome 7"/>
</dbReference>
<dbReference type="GO" id="GO:0003677">
    <property type="term" value="F:DNA binding"/>
    <property type="evidence" value="ECO:0007669"/>
    <property type="project" value="UniProtKB-KW"/>
</dbReference>
<accession>A0A061FFJ9</accession>
<evidence type="ECO:0000256" key="4">
    <source>
        <dbReference type="ARBA" id="ARBA00023163"/>
    </source>
</evidence>
<keyword evidence="5" id="KW-0539">Nucleus</keyword>
<keyword evidence="4" id="KW-0804">Transcription</keyword>
<dbReference type="AlphaFoldDB" id="A0A061FFJ9"/>
<protein>
    <recommendedName>
        <fullName evidence="6">TF-B3 domain-containing protein</fullName>
    </recommendedName>
</protein>
<evidence type="ECO:0000256" key="2">
    <source>
        <dbReference type="ARBA" id="ARBA00023015"/>
    </source>
</evidence>
<dbReference type="CDD" id="cd10017">
    <property type="entry name" value="B3_DNA"/>
    <property type="match status" value="1"/>
</dbReference>
<dbReference type="InterPro" id="IPR015300">
    <property type="entry name" value="DNA-bd_pseudobarrel_sf"/>
</dbReference>
<comment type="subcellular location">
    <subcellularLocation>
        <location evidence="1">Nucleus</location>
    </subcellularLocation>
</comment>
<evidence type="ECO:0000259" key="6">
    <source>
        <dbReference type="PROSITE" id="PS50863"/>
    </source>
</evidence>
<dbReference type="HOGENOM" id="CLU_795488_0_0_1"/>
<name>A0A061FFJ9_THECC</name>
<dbReference type="Gramene" id="EOY13234">
    <property type="protein sequence ID" value="EOY13234"/>
    <property type="gene ID" value="TCM_031756"/>
</dbReference>
<sequence length="349" mass="38081">MHECKMCCVCEGNHEFKAISRRRTLTAGFPNRWRRSCPGSALPSGDRSGGVDGLVPSPPANFSLRRGTSRLSPNRWRIWWRDGLLSLAPAAAPLSLFLRSVRLPLASVCRFSLPHVCGLGLLVLFTASSLAMADAVADVAAPGNLVVFCLQVPPPPNATVPPLLYTRFSGSGGGTPHCLVPGHPGASSTNLPDANFSRLAGERGAWQAMDPILEVEMPVDQPDPCIASATASFSEVLGEVDAKKQMAIPSDFVKHLPPHRGGYTHYFPVVDVSGRVWENFGYYIRGKESHPKPVFQGDWRKFVLTKGLMAGDGIIFRMERDTTRVPRYTIAAQKPLHKLFGKVIWGPEF</sequence>
<proteinExistence type="predicted"/>
<reference evidence="7 8" key="1">
    <citation type="journal article" date="2013" name="Genome Biol.">
        <title>The genome sequence of the most widely cultivated cacao type and its use to identify candidate genes regulating pod color.</title>
        <authorList>
            <person name="Motamayor J.C."/>
            <person name="Mockaitis K."/>
            <person name="Schmutz J."/>
            <person name="Haiminen N."/>
            <person name="Iii D.L."/>
            <person name="Cornejo O."/>
            <person name="Findley S.D."/>
            <person name="Zheng P."/>
            <person name="Utro F."/>
            <person name="Royaert S."/>
            <person name="Saski C."/>
            <person name="Jenkins J."/>
            <person name="Podicheti R."/>
            <person name="Zhao M."/>
            <person name="Scheffler B.E."/>
            <person name="Stack J.C."/>
            <person name="Feltus F.A."/>
            <person name="Mustiga G.M."/>
            <person name="Amores F."/>
            <person name="Phillips W."/>
            <person name="Marelli J.P."/>
            <person name="May G.D."/>
            <person name="Shapiro H."/>
            <person name="Ma J."/>
            <person name="Bustamante C.D."/>
            <person name="Schnell R.J."/>
            <person name="Main D."/>
            <person name="Gilbert D."/>
            <person name="Parida L."/>
            <person name="Kuhn D.N."/>
        </authorList>
    </citation>
    <scope>NUCLEOTIDE SEQUENCE [LARGE SCALE GENOMIC DNA]</scope>
    <source>
        <strain evidence="8">cv. Matina 1-6</strain>
    </source>
</reference>
<organism evidence="7 8">
    <name type="scientific">Theobroma cacao</name>
    <name type="common">Cacao</name>
    <name type="synonym">Cocoa</name>
    <dbReference type="NCBI Taxonomy" id="3641"/>
    <lineage>
        <taxon>Eukaryota</taxon>
        <taxon>Viridiplantae</taxon>
        <taxon>Streptophyta</taxon>
        <taxon>Embryophyta</taxon>
        <taxon>Tracheophyta</taxon>
        <taxon>Spermatophyta</taxon>
        <taxon>Magnoliopsida</taxon>
        <taxon>eudicotyledons</taxon>
        <taxon>Gunneridae</taxon>
        <taxon>Pentapetalae</taxon>
        <taxon>rosids</taxon>
        <taxon>malvids</taxon>
        <taxon>Malvales</taxon>
        <taxon>Malvaceae</taxon>
        <taxon>Byttnerioideae</taxon>
        <taxon>Theobroma</taxon>
    </lineage>
</organism>